<dbReference type="GO" id="GO:0006094">
    <property type="term" value="P:gluconeogenesis"/>
    <property type="evidence" value="ECO:0007669"/>
    <property type="project" value="UniProtKB-UniPathway"/>
</dbReference>
<organism evidence="4 5">
    <name type="scientific">Helicobacter enhydrae</name>
    <dbReference type="NCBI Taxonomy" id="222136"/>
    <lineage>
        <taxon>Bacteria</taxon>
        <taxon>Pseudomonadati</taxon>
        <taxon>Campylobacterota</taxon>
        <taxon>Epsilonproteobacteria</taxon>
        <taxon>Campylobacterales</taxon>
        <taxon>Helicobacteraceae</taxon>
        <taxon>Helicobacter</taxon>
    </lineage>
</organism>
<keyword evidence="3" id="KW-0324">Glycolysis</keyword>
<evidence type="ECO:0000256" key="1">
    <source>
        <dbReference type="ARBA" id="ARBA00007422"/>
    </source>
</evidence>
<dbReference type="STRING" id="222136.BBW65_04540"/>
<dbReference type="AlphaFoldDB" id="A0A1B1U5R3"/>
<evidence type="ECO:0000256" key="3">
    <source>
        <dbReference type="RuleBase" id="RU363013"/>
    </source>
</evidence>
<dbReference type="UniPathway" id="UPA00109">
    <property type="reaction ID" value="UER00189"/>
</dbReference>
<dbReference type="PROSITE" id="PS00171">
    <property type="entry name" value="TIM_1"/>
    <property type="match status" value="1"/>
</dbReference>
<dbReference type="EMBL" id="CP016503">
    <property type="protein sequence ID" value="ANV98113.1"/>
    <property type="molecule type" value="Genomic_DNA"/>
</dbReference>
<dbReference type="GO" id="GO:0019563">
    <property type="term" value="P:glycerol catabolic process"/>
    <property type="evidence" value="ECO:0007669"/>
    <property type="project" value="TreeGrafter"/>
</dbReference>
<keyword evidence="2 3" id="KW-0413">Isomerase</keyword>
<sequence length="231" mass="25815">MIIAGNFKTHHTRSSTLAYAQELDSLLVGHRSEVVLFPPSSSVPYNQFEHLQIGVQNAYGVVNGAFSGEIGLEQILELQVQTLMIGHSERRKIFGESNQECFDKFRFFAQNNIKIFFCIGEDLHTRDDGKTQDMLRAQLEGIDLDYAHLVVAYEPIWAIGTGKSASVEEIWHTHSFLKNLGVRVLLYGGSVKRDNVAEILDIDGVDGVLVGGASLKIEDFYPIIQEGEKRC</sequence>
<dbReference type="GO" id="GO:0046166">
    <property type="term" value="P:glyceraldehyde-3-phosphate biosynthetic process"/>
    <property type="evidence" value="ECO:0007669"/>
    <property type="project" value="TreeGrafter"/>
</dbReference>
<dbReference type="UniPathway" id="UPA00138"/>
<evidence type="ECO:0000256" key="2">
    <source>
        <dbReference type="ARBA" id="ARBA00023235"/>
    </source>
</evidence>
<comment type="catalytic activity">
    <reaction evidence="3">
        <text>D-glyceraldehyde 3-phosphate = dihydroxyacetone phosphate</text>
        <dbReference type="Rhea" id="RHEA:18585"/>
        <dbReference type="ChEBI" id="CHEBI:57642"/>
        <dbReference type="ChEBI" id="CHEBI:59776"/>
        <dbReference type="EC" id="5.3.1.1"/>
    </reaction>
</comment>
<dbReference type="Gene3D" id="3.20.20.70">
    <property type="entry name" value="Aldolase class I"/>
    <property type="match status" value="1"/>
</dbReference>
<dbReference type="GO" id="GO:0006096">
    <property type="term" value="P:glycolytic process"/>
    <property type="evidence" value="ECO:0007669"/>
    <property type="project" value="UniProtKB-UniPathway"/>
</dbReference>
<dbReference type="InterPro" id="IPR013785">
    <property type="entry name" value="Aldolase_TIM"/>
</dbReference>
<keyword evidence="3" id="KW-0312">Gluconeogenesis</keyword>
<dbReference type="PROSITE" id="PS51440">
    <property type="entry name" value="TIM_2"/>
    <property type="match status" value="1"/>
</dbReference>
<dbReference type="EC" id="5.3.1.1" evidence="3"/>
<dbReference type="RefSeq" id="WP_066340355.1">
    <property type="nucleotide sequence ID" value="NZ_CP016503.1"/>
</dbReference>
<dbReference type="InterPro" id="IPR020861">
    <property type="entry name" value="Triosephosphate_isomerase_AS"/>
</dbReference>
<dbReference type="PANTHER" id="PTHR21139">
    <property type="entry name" value="TRIOSEPHOSPHATE ISOMERASE"/>
    <property type="match status" value="1"/>
</dbReference>
<evidence type="ECO:0000313" key="5">
    <source>
        <dbReference type="Proteomes" id="UP000092884"/>
    </source>
</evidence>
<comment type="subcellular location">
    <subcellularLocation>
        <location evidence="3">Cytoplasm</location>
    </subcellularLocation>
</comment>
<dbReference type="GO" id="GO:0004807">
    <property type="term" value="F:triose-phosphate isomerase activity"/>
    <property type="evidence" value="ECO:0007669"/>
    <property type="project" value="UniProtKB-EC"/>
</dbReference>
<dbReference type="CDD" id="cd00311">
    <property type="entry name" value="TIM"/>
    <property type="match status" value="1"/>
</dbReference>
<dbReference type="Pfam" id="PF00121">
    <property type="entry name" value="TIM"/>
    <property type="match status" value="1"/>
</dbReference>
<dbReference type="Proteomes" id="UP000092884">
    <property type="component" value="Chromosome"/>
</dbReference>
<dbReference type="NCBIfam" id="NF000728">
    <property type="entry name" value="PRK00042.3-2"/>
    <property type="match status" value="1"/>
</dbReference>
<dbReference type="KEGG" id="het:BBW65_04540"/>
<dbReference type="PANTHER" id="PTHR21139:SF42">
    <property type="entry name" value="TRIOSEPHOSPHATE ISOMERASE"/>
    <property type="match status" value="1"/>
</dbReference>
<comment type="pathway">
    <text evidence="3">Carbohydrate biosynthesis; gluconeogenesis.</text>
</comment>
<comment type="similarity">
    <text evidence="1 3">Belongs to the triosephosphate isomerase family.</text>
</comment>
<evidence type="ECO:0000313" key="4">
    <source>
        <dbReference type="EMBL" id="ANV98113.1"/>
    </source>
</evidence>
<dbReference type="InterPro" id="IPR000652">
    <property type="entry name" value="Triosephosphate_isomerase"/>
</dbReference>
<protein>
    <recommendedName>
        <fullName evidence="3">Triosephosphate isomerase</fullName>
        <ecNumber evidence="3">5.3.1.1</ecNumber>
    </recommendedName>
</protein>
<dbReference type="GO" id="GO:0005829">
    <property type="term" value="C:cytosol"/>
    <property type="evidence" value="ECO:0007669"/>
    <property type="project" value="TreeGrafter"/>
</dbReference>
<reference evidence="5" key="1">
    <citation type="submission" date="2016-07" db="EMBL/GenBank/DDBJ databases">
        <authorList>
            <person name="Florea S."/>
            <person name="Webb J.S."/>
            <person name="Jaromczyk J."/>
            <person name="Schardl C.L."/>
        </authorList>
    </citation>
    <scope>NUCLEOTIDE SEQUENCE [LARGE SCALE GENOMIC DNA]</scope>
    <source>
        <strain evidence="5">MIT 01-6242</strain>
    </source>
</reference>
<keyword evidence="5" id="KW-1185">Reference proteome</keyword>
<comment type="subunit">
    <text evidence="3">Homodimer.</text>
</comment>
<gene>
    <name evidence="4" type="ORF">BBW65_04540</name>
</gene>
<comment type="pathway">
    <text evidence="3">Carbohydrate degradation; glycolysis; D-glyceraldehyde 3-phosphate from glycerone phosphate: step 1/1.</text>
</comment>
<name>A0A1B1U5R3_9HELI</name>
<dbReference type="InterPro" id="IPR035990">
    <property type="entry name" value="TIM_sf"/>
</dbReference>
<dbReference type="OrthoDB" id="9809429at2"/>
<proteinExistence type="inferred from homology"/>
<dbReference type="SUPFAM" id="SSF51351">
    <property type="entry name" value="Triosephosphate isomerase (TIM)"/>
    <property type="match status" value="1"/>
</dbReference>
<accession>A0A1B1U5R3</accession>
<keyword evidence="3" id="KW-0963">Cytoplasm</keyword>